<evidence type="ECO:0000256" key="5">
    <source>
        <dbReference type="ARBA" id="ARBA00023002"/>
    </source>
</evidence>
<dbReference type="InterPro" id="IPR009100">
    <property type="entry name" value="AcylCoA_DH/oxidase_NM_dom_sf"/>
</dbReference>
<protein>
    <submittedName>
        <fullName evidence="9">Acyl-CoA dehydrogenase, middle domain protein</fullName>
    </submittedName>
</protein>
<keyword evidence="5" id="KW-0560">Oxidoreductase</keyword>
<comment type="cofactor">
    <cofactor evidence="1">
        <name>FAD</name>
        <dbReference type="ChEBI" id="CHEBI:57692"/>
    </cofactor>
</comment>
<evidence type="ECO:0000256" key="1">
    <source>
        <dbReference type="ARBA" id="ARBA00001974"/>
    </source>
</evidence>
<dbReference type="GO" id="GO:0055088">
    <property type="term" value="P:lipid homeostasis"/>
    <property type="evidence" value="ECO:0007669"/>
    <property type="project" value="TreeGrafter"/>
</dbReference>
<name>A0A0F7CQE0_9ACTN</name>
<dbReference type="KEGG" id="sxi:SXIM_48620"/>
<dbReference type="InterPro" id="IPR046373">
    <property type="entry name" value="Acyl-CoA_Oxase/DH_mid-dom_sf"/>
</dbReference>
<dbReference type="PIRSF" id="PIRSF000168">
    <property type="entry name" value="Acyl-CoA_oxidase"/>
    <property type="match status" value="1"/>
</dbReference>
<dbReference type="InterPro" id="IPR036250">
    <property type="entry name" value="AcylCo_DH-like_C"/>
</dbReference>
<dbReference type="SUPFAM" id="SSF47203">
    <property type="entry name" value="Acyl-CoA dehydrogenase C-terminal domain-like"/>
    <property type="match status" value="2"/>
</dbReference>
<dbReference type="GO" id="GO:0033540">
    <property type="term" value="P:fatty acid beta-oxidation using acyl-CoA oxidase"/>
    <property type="evidence" value="ECO:0007669"/>
    <property type="project" value="TreeGrafter"/>
</dbReference>
<dbReference type="Pfam" id="PF01756">
    <property type="entry name" value="ACOX"/>
    <property type="match status" value="1"/>
</dbReference>
<keyword evidence="10" id="KW-1185">Reference proteome</keyword>
<dbReference type="InterPro" id="IPR055060">
    <property type="entry name" value="ACOX_C_alpha1"/>
</dbReference>
<dbReference type="GO" id="GO:0005504">
    <property type="term" value="F:fatty acid binding"/>
    <property type="evidence" value="ECO:0007669"/>
    <property type="project" value="TreeGrafter"/>
</dbReference>
<dbReference type="GO" id="GO:0003997">
    <property type="term" value="F:acyl-CoA oxidase activity"/>
    <property type="evidence" value="ECO:0007669"/>
    <property type="project" value="InterPro"/>
</dbReference>
<dbReference type="InterPro" id="IPR012258">
    <property type="entry name" value="Acyl-CoA_oxidase"/>
</dbReference>
<feature type="region of interest" description="Disordered" evidence="6">
    <location>
        <begin position="173"/>
        <end position="198"/>
    </location>
</feature>
<dbReference type="EMBL" id="CP009922">
    <property type="protein sequence ID" value="AKG46246.1"/>
    <property type="molecule type" value="Genomic_DNA"/>
</dbReference>
<dbReference type="Pfam" id="PF22924">
    <property type="entry name" value="ACOX_C_alpha1"/>
    <property type="match status" value="1"/>
</dbReference>
<organism evidence="9 10">
    <name type="scientific">Streptomyces xiamenensis</name>
    <dbReference type="NCBI Taxonomy" id="408015"/>
    <lineage>
        <taxon>Bacteria</taxon>
        <taxon>Bacillati</taxon>
        <taxon>Actinomycetota</taxon>
        <taxon>Actinomycetes</taxon>
        <taxon>Kitasatosporales</taxon>
        <taxon>Streptomycetaceae</taxon>
        <taxon>Streptomyces</taxon>
    </lineage>
</organism>
<comment type="similarity">
    <text evidence="2">Belongs to the acyl-CoA oxidase family.</text>
</comment>
<accession>A0A0F7CQE0</accession>
<evidence type="ECO:0000259" key="8">
    <source>
        <dbReference type="Pfam" id="PF22924"/>
    </source>
</evidence>
<evidence type="ECO:0000259" key="7">
    <source>
        <dbReference type="Pfam" id="PF01756"/>
    </source>
</evidence>
<keyword evidence="4" id="KW-0274">FAD</keyword>
<dbReference type="Proteomes" id="UP000034034">
    <property type="component" value="Chromosome"/>
</dbReference>
<evidence type="ECO:0000313" key="10">
    <source>
        <dbReference type="Proteomes" id="UP000034034"/>
    </source>
</evidence>
<sequence length="612" mass="65367">MDLPMTGATTGPLRTVVPAPYRAPTAPGLPDSRALTALLLRDGPGNPHAFWRGLLRDERLHHHPRLRREERHRETYDRLRLVNERHGDAIALALDPRGLAAAHEWLAVADGALATVAGIHYNLFLGSLLDDDRSASRDLRDITAMDRVGTFLCTEYDHGNDAAALRTTARHDPRSRGFVLHTPDRGARKYMPNTGPAGGPKSAVVAARLLVAGEDHGVFLFLTPLSDADGPLPGIRIEELPDRVGSPVDHCATTFDGVRLPYTALLQGAHGTLTPDGRFDSAVRSPRRRFLSAIGRVTTGKLCMSAATLGGARAALAIAIRHAHQRHISAPAAGRRVPLAAHRSHTGRLLEAVAHAFAMTFLHRRTTAVAIDAPEAERAEAEREAAIAKGWITWQARQVITEARERCGARGLFPVNGLAEHAANTEGAITAEGDNLAIWCKAGAELLFAPTPSVLPAAPPGTSDVADPDALRALLAAVETCWHERARADLRSGPRGDSLARWNGASGAVLELVALHAAGRAADAFAAAEATVGHGPTRAVLSDLRRLFLLRTLAGRTGELLADGHLRADQVRDVPAAVERTIARLAPHLACLGDAFGLPEEYLASLPMLSEP</sequence>
<evidence type="ECO:0000256" key="4">
    <source>
        <dbReference type="ARBA" id="ARBA00022827"/>
    </source>
</evidence>
<feature type="domain" description="Acyl-CoA oxidase C-terminal" evidence="7">
    <location>
        <begin position="499"/>
        <end position="605"/>
    </location>
</feature>
<gene>
    <name evidence="9" type="ORF">SXIM_48620</name>
</gene>
<evidence type="ECO:0000313" key="9">
    <source>
        <dbReference type="EMBL" id="AKG46246.1"/>
    </source>
</evidence>
<evidence type="ECO:0000256" key="2">
    <source>
        <dbReference type="ARBA" id="ARBA00006288"/>
    </source>
</evidence>
<evidence type="ECO:0000256" key="6">
    <source>
        <dbReference type="SAM" id="MobiDB-lite"/>
    </source>
</evidence>
<dbReference type="Gene3D" id="2.40.110.10">
    <property type="entry name" value="Butyryl-CoA Dehydrogenase, subunit A, domain 2"/>
    <property type="match status" value="1"/>
</dbReference>
<dbReference type="Gene3D" id="1.20.140.10">
    <property type="entry name" value="Butyryl-CoA Dehydrogenase, subunit A, domain 3"/>
    <property type="match status" value="2"/>
</dbReference>
<dbReference type="PANTHER" id="PTHR10909:SF382">
    <property type="entry name" value="ACYL-COENZYME A OXIDASE"/>
    <property type="match status" value="1"/>
</dbReference>
<evidence type="ECO:0000256" key="3">
    <source>
        <dbReference type="ARBA" id="ARBA00022630"/>
    </source>
</evidence>
<keyword evidence="3" id="KW-0285">Flavoprotein</keyword>
<dbReference type="InterPro" id="IPR002655">
    <property type="entry name" value="Acyl-CoA_oxidase_C"/>
</dbReference>
<dbReference type="HOGENOM" id="CLU_014629_5_0_11"/>
<dbReference type="PATRIC" id="fig|408015.6.peg.4922"/>
<dbReference type="STRING" id="408015.SXIM_48620"/>
<reference evidence="9" key="1">
    <citation type="submission" date="2019-08" db="EMBL/GenBank/DDBJ databases">
        <title>Complete genome sequence of a mangrove-derived Streptomyces xiamenensis.</title>
        <authorList>
            <person name="Xu J."/>
        </authorList>
    </citation>
    <scope>NUCLEOTIDE SEQUENCE</scope>
    <source>
        <strain evidence="9">318</strain>
    </source>
</reference>
<dbReference type="GO" id="GO:0071949">
    <property type="term" value="F:FAD binding"/>
    <property type="evidence" value="ECO:0007669"/>
    <property type="project" value="InterPro"/>
</dbReference>
<dbReference type="PANTHER" id="PTHR10909">
    <property type="entry name" value="ELECTRON TRANSPORT OXIDOREDUCTASE"/>
    <property type="match status" value="1"/>
</dbReference>
<dbReference type="SUPFAM" id="SSF56645">
    <property type="entry name" value="Acyl-CoA dehydrogenase NM domain-like"/>
    <property type="match status" value="1"/>
</dbReference>
<feature type="domain" description="Acyl-CoA oxidase C-alpha1" evidence="8">
    <location>
        <begin position="301"/>
        <end position="443"/>
    </location>
</feature>
<dbReference type="AlphaFoldDB" id="A0A0F7CQE0"/>
<proteinExistence type="inferred from homology"/>